<reference evidence="17" key="1">
    <citation type="submission" date="2021-07" db="EMBL/GenBank/DDBJ databases">
        <title>Draft genome sequence of carbapenem-resistant Aeromonas spp. in Japan.</title>
        <authorList>
            <person name="Maehana S."/>
            <person name="Suzuki M."/>
            <person name="Kitasato H."/>
        </authorList>
    </citation>
    <scope>NUCLEOTIDE SEQUENCE</scope>
    <source>
        <strain evidence="17">KAM343</strain>
    </source>
</reference>
<evidence type="ECO:0000256" key="2">
    <source>
        <dbReference type="ARBA" id="ARBA00004713"/>
    </source>
</evidence>
<evidence type="ECO:0000256" key="12">
    <source>
        <dbReference type="ARBA" id="ARBA00023136"/>
    </source>
</evidence>
<keyword evidence="7 15" id="KW-0808">Transferase</keyword>
<comment type="caution">
    <text evidence="17">The sequence shown here is derived from an EMBL/GenBank/DDBJ whole genome shotgun (WGS) entry which is preliminary data.</text>
</comment>
<keyword evidence="9 15" id="KW-0418">Kinase</keyword>
<comment type="pathway">
    <text evidence="2 15">Bacterial outer membrane biogenesis; LPS core biosynthesis.</text>
</comment>
<evidence type="ECO:0000256" key="9">
    <source>
        <dbReference type="ARBA" id="ARBA00022777"/>
    </source>
</evidence>
<keyword evidence="6 15" id="KW-0997">Cell inner membrane</keyword>
<protein>
    <recommendedName>
        <fullName evidence="13 15">3-deoxy-D-manno-octulosonic acid kinase</fullName>
        <shortName evidence="15">Kdo kinase</shortName>
        <ecNumber evidence="4 15">2.7.1.166</ecNumber>
    </recommendedName>
</protein>
<evidence type="ECO:0000256" key="3">
    <source>
        <dbReference type="ARBA" id="ARBA00010327"/>
    </source>
</evidence>
<dbReference type="GO" id="GO:0005886">
    <property type="term" value="C:plasma membrane"/>
    <property type="evidence" value="ECO:0007669"/>
    <property type="project" value="UniProtKB-SubCell"/>
</dbReference>
<dbReference type="Pfam" id="PF06293">
    <property type="entry name" value="Kdo"/>
    <property type="match status" value="1"/>
</dbReference>
<keyword evidence="8 15" id="KW-0547">Nucleotide-binding</keyword>
<dbReference type="Proteomes" id="UP000886939">
    <property type="component" value="Unassembled WGS sequence"/>
</dbReference>
<dbReference type="InterPro" id="IPR000719">
    <property type="entry name" value="Prot_kinase_dom"/>
</dbReference>
<keyword evidence="12 15" id="KW-0472">Membrane</keyword>
<evidence type="ECO:0000256" key="8">
    <source>
        <dbReference type="ARBA" id="ARBA00022741"/>
    </source>
</evidence>
<evidence type="ECO:0000256" key="6">
    <source>
        <dbReference type="ARBA" id="ARBA00022519"/>
    </source>
</evidence>
<evidence type="ECO:0000313" key="18">
    <source>
        <dbReference type="Proteomes" id="UP000886939"/>
    </source>
</evidence>
<feature type="active site" evidence="15">
    <location>
        <position position="179"/>
    </location>
</feature>
<evidence type="ECO:0000256" key="15">
    <source>
        <dbReference type="HAMAP-Rule" id="MF_00521"/>
    </source>
</evidence>
<gene>
    <name evidence="15 17" type="primary">kdkA</name>
    <name evidence="17" type="ORF">KAM343_11270</name>
</gene>
<organism evidence="17 18">
    <name type="scientific">Aeromonas caviae</name>
    <name type="common">Aeromonas punctata</name>
    <dbReference type="NCBI Taxonomy" id="648"/>
    <lineage>
        <taxon>Bacteria</taxon>
        <taxon>Pseudomonadati</taxon>
        <taxon>Pseudomonadota</taxon>
        <taxon>Gammaproteobacteria</taxon>
        <taxon>Aeromonadales</taxon>
        <taxon>Aeromonadaceae</taxon>
        <taxon>Aeromonas</taxon>
    </lineage>
</organism>
<comment type="similarity">
    <text evidence="3 15">Belongs to the protein kinase superfamily. KdkA/RfaP family.</text>
</comment>
<sequence>MDALHPLSTGILIMLTHTTHNQVCWYADGVFRDPSPALFDPVWWQTHRQVVGSSIGRGVTWFVKDESRHLVLRHYYRGGMVGQLVRDRFWFEGVESSRAMAEYRLLATLSEQGLPVPRPFAARMVKQGPFYRADILIERIRGAKDLVALLKQGPIAGEVWHKIGKTVRQLHDAGVYHADLNSHNLLLDKEGKVWVIDFDKGAIRSPGNWQQANLERLLRSFNKESQLHTSFHFVPENWQALMAGYQGKVA</sequence>
<dbReference type="GO" id="GO:0004672">
    <property type="term" value="F:protein kinase activity"/>
    <property type="evidence" value="ECO:0007669"/>
    <property type="project" value="InterPro"/>
</dbReference>
<dbReference type="GO" id="GO:0005524">
    <property type="term" value="F:ATP binding"/>
    <property type="evidence" value="ECO:0007669"/>
    <property type="project" value="UniProtKB-UniRule"/>
</dbReference>
<evidence type="ECO:0000256" key="10">
    <source>
        <dbReference type="ARBA" id="ARBA00022840"/>
    </source>
</evidence>
<evidence type="ECO:0000313" key="17">
    <source>
        <dbReference type="EMBL" id="GJA40331.1"/>
    </source>
</evidence>
<evidence type="ECO:0000256" key="14">
    <source>
        <dbReference type="ARBA" id="ARBA00034417"/>
    </source>
</evidence>
<evidence type="ECO:0000256" key="11">
    <source>
        <dbReference type="ARBA" id="ARBA00022985"/>
    </source>
</evidence>
<name>A0AAV4YJN7_AERCA</name>
<dbReference type="NCBIfam" id="NF002475">
    <property type="entry name" value="PRK01723.1"/>
    <property type="match status" value="1"/>
</dbReference>
<dbReference type="EC" id="2.7.1.166" evidence="4 15"/>
<dbReference type="AlphaFoldDB" id="A0AAV4YJN7"/>
<feature type="domain" description="Protein kinase" evidence="16">
    <location>
        <begin position="49"/>
        <end position="250"/>
    </location>
</feature>
<dbReference type="InterPro" id="IPR022826">
    <property type="entry name" value="KDO_kinase"/>
</dbReference>
<dbReference type="Gene3D" id="1.10.510.10">
    <property type="entry name" value="Transferase(Phosphotransferase) domain 1"/>
    <property type="match status" value="1"/>
</dbReference>
<evidence type="ECO:0000256" key="1">
    <source>
        <dbReference type="ARBA" id="ARBA00004515"/>
    </source>
</evidence>
<keyword evidence="11 15" id="KW-0448">Lipopolysaccharide biosynthesis</keyword>
<accession>A0AAV4YJN7</accession>
<keyword evidence="5 15" id="KW-1003">Cell membrane</keyword>
<evidence type="ECO:0000259" key="16">
    <source>
        <dbReference type="PROSITE" id="PS50011"/>
    </source>
</evidence>
<evidence type="ECO:0000256" key="4">
    <source>
        <dbReference type="ARBA" id="ARBA00011988"/>
    </source>
</evidence>
<evidence type="ECO:0000256" key="13">
    <source>
        <dbReference type="ARBA" id="ARBA00029511"/>
    </source>
</evidence>
<dbReference type="HAMAP" id="MF_00521">
    <property type="entry name" value="KDO_kinase"/>
    <property type="match status" value="1"/>
</dbReference>
<evidence type="ECO:0000256" key="5">
    <source>
        <dbReference type="ARBA" id="ARBA00022475"/>
    </source>
</evidence>
<keyword evidence="10 15" id="KW-0067">ATP-binding</keyword>
<dbReference type="EMBL" id="BPNI01000014">
    <property type="protein sequence ID" value="GJA40331.1"/>
    <property type="molecule type" value="Genomic_DNA"/>
</dbReference>
<dbReference type="SUPFAM" id="SSF56112">
    <property type="entry name" value="Protein kinase-like (PK-like)"/>
    <property type="match status" value="1"/>
</dbReference>
<proteinExistence type="inferred from homology"/>
<evidence type="ECO:0000256" key="7">
    <source>
        <dbReference type="ARBA" id="ARBA00022679"/>
    </source>
</evidence>
<dbReference type="PROSITE" id="PS50011">
    <property type="entry name" value="PROTEIN_KINASE_DOM"/>
    <property type="match status" value="1"/>
</dbReference>
<dbReference type="InterPro" id="IPR011009">
    <property type="entry name" value="Kinase-like_dom_sf"/>
</dbReference>
<dbReference type="GO" id="GO:0009244">
    <property type="term" value="P:lipopolysaccharide core region biosynthetic process"/>
    <property type="evidence" value="ECO:0007669"/>
    <property type="project" value="UniProtKB-UniRule"/>
</dbReference>
<comment type="catalytic activity">
    <reaction evidence="14 15">
        <text>an alpha-Kdo-(2-&gt;6)-lipid IVA + ATP = a 4-O-phospho-alpha-Kdo-(2-&gt;6)-lipid IVA + ADP + H(+)</text>
        <dbReference type="Rhea" id="RHEA:74271"/>
        <dbReference type="ChEBI" id="CHEBI:15378"/>
        <dbReference type="ChEBI" id="CHEBI:30616"/>
        <dbReference type="ChEBI" id="CHEBI:176428"/>
        <dbReference type="ChEBI" id="CHEBI:193140"/>
        <dbReference type="ChEBI" id="CHEBI:456216"/>
        <dbReference type="EC" id="2.7.1.166"/>
    </reaction>
</comment>
<comment type="function">
    <text evidence="15">Catalyzes the ATP-dependent phosphorylation of the 3-deoxy-D-manno-octulosonic acid (Kdo) residue in Kdo-lipid IV(A) at the 4-OH position.</text>
</comment>
<comment type="subcellular location">
    <subcellularLocation>
        <location evidence="1 15">Cell inner membrane</location>
        <topology evidence="1 15">Peripheral membrane protein</topology>
        <orientation evidence="1 15">Cytoplasmic side</orientation>
    </subcellularLocation>
</comment>